<organism evidence="2 3">
    <name type="scientific">Lasiosphaeria ovina</name>
    <dbReference type="NCBI Taxonomy" id="92902"/>
    <lineage>
        <taxon>Eukaryota</taxon>
        <taxon>Fungi</taxon>
        <taxon>Dikarya</taxon>
        <taxon>Ascomycota</taxon>
        <taxon>Pezizomycotina</taxon>
        <taxon>Sordariomycetes</taxon>
        <taxon>Sordariomycetidae</taxon>
        <taxon>Sordariales</taxon>
        <taxon>Lasiosphaeriaceae</taxon>
        <taxon>Lasiosphaeria</taxon>
    </lineage>
</organism>
<comment type="caution">
    <text evidence="2">The sequence shown here is derived from an EMBL/GenBank/DDBJ whole genome shotgun (WGS) entry which is preliminary data.</text>
</comment>
<gene>
    <name evidence="2" type="ORF">B0T24DRAFT_110496</name>
</gene>
<sequence length="264" mass="29126">MSDVPEMKELVMSMLALLAKNLERGIKRHRLVNDGGDSGASAENDGAMIGITGSMDRLGRLGLIIRASSKPDEVDRVLKFSRKGEPDGYDELIFALVKWRFPVDKMAESLQIQLASSIIYRRNRLRYNFRHEAKLSADREDGTDSETALTKLPGNAWQAARIAMGAQHEPGEPARPQHLDNKVPVAMAPAASNLLRQVLTHQVPRGLGKDGASSDASSSRSNNPFLSAEYPKPPTVPPNHSDAKCTICRKPQARRLLVDAKKWR</sequence>
<reference evidence="2" key="1">
    <citation type="journal article" date="2023" name="Mol. Phylogenet. Evol.">
        <title>Genome-scale phylogeny and comparative genomics of the fungal order Sordariales.</title>
        <authorList>
            <person name="Hensen N."/>
            <person name="Bonometti L."/>
            <person name="Westerberg I."/>
            <person name="Brannstrom I.O."/>
            <person name="Guillou S."/>
            <person name="Cros-Aarteil S."/>
            <person name="Calhoun S."/>
            <person name="Haridas S."/>
            <person name="Kuo A."/>
            <person name="Mondo S."/>
            <person name="Pangilinan J."/>
            <person name="Riley R."/>
            <person name="LaButti K."/>
            <person name="Andreopoulos B."/>
            <person name="Lipzen A."/>
            <person name="Chen C."/>
            <person name="Yan M."/>
            <person name="Daum C."/>
            <person name="Ng V."/>
            <person name="Clum A."/>
            <person name="Steindorff A."/>
            <person name="Ohm R.A."/>
            <person name="Martin F."/>
            <person name="Silar P."/>
            <person name="Natvig D.O."/>
            <person name="Lalanne C."/>
            <person name="Gautier V."/>
            <person name="Ament-Velasquez S.L."/>
            <person name="Kruys A."/>
            <person name="Hutchinson M.I."/>
            <person name="Powell A.J."/>
            <person name="Barry K."/>
            <person name="Miller A.N."/>
            <person name="Grigoriev I.V."/>
            <person name="Debuchy R."/>
            <person name="Gladieux P."/>
            <person name="Hiltunen Thoren M."/>
            <person name="Johannesson H."/>
        </authorList>
    </citation>
    <scope>NUCLEOTIDE SEQUENCE</scope>
    <source>
        <strain evidence="2">CBS 958.72</strain>
    </source>
</reference>
<dbReference type="AlphaFoldDB" id="A0AAE0MZN6"/>
<dbReference type="Proteomes" id="UP001287356">
    <property type="component" value="Unassembled WGS sequence"/>
</dbReference>
<evidence type="ECO:0000313" key="2">
    <source>
        <dbReference type="EMBL" id="KAK3361554.1"/>
    </source>
</evidence>
<feature type="region of interest" description="Disordered" evidence="1">
    <location>
        <begin position="205"/>
        <end position="244"/>
    </location>
</feature>
<protein>
    <submittedName>
        <fullName evidence="2">Uncharacterized protein</fullName>
    </submittedName>
</protein>
<evidence type="ECO:0000313" key="3">
    <source>
        <dbReference type="Proteomes" id="UP001287356"/>
    </source>
</evidence>
<accession>A0AAE0MZN6</accession>
<proteinExistence type="predicted"/>
<dbReference type="EMBL" id="JAULSN010000011">
    <property type="protein sequence ID" value="KAK3361554.1"/>
    <property type="molecule type" value="Genomic_DNA"/>
</dbReference>
<name>A0AAE0MZN6_9PEZI</name>
<reference evidence="2" key="2">
    <citation type="submission" date="2023-06" db="EMBL/GenBank/DDBJ databases">
        <authorList>
            <consortium name="Lawrence Berkeley National Laboratory"/>
            <person name="Haridas S."/>
            <person name="Hensen N."/>
            <person name="Bonometti L."/>
            <person name="Westerberg I."/>
            <person name="Brannstrom I.O."/>
            <person name="Guillou S."/>
            <person name="Cros-Aarteil S."/>
            <person name="Calhoun S."/>
            <person name="Kuo A."/>
            <person name="Mondo S."/>
            <person name="Pangilinan J."/>
            <person name="Riley R."/>
            <person name="Labutti K."/>
            <person name="Andreopoulos B."/>
            <person name="Lipzen A."/>
            <person name="Chen C."/>
            <person name="Yanf M."/>
            <person name="Daum C."/>
            <person name="Ng V."/>
            <person name="Clum A."/>
            <person name="Steindorff A."/>
            <person name="Ohm R."/>
            <person name="Martin F."/>
            <person name="Silar P."/>
            <person name="Natvig D."/>
            <person name="Lalanne C."/>
            <person name="Gautier V."/>
            <person name="Ament-Velasquez S.L."/>
            <person name="Kruys A."/>
            <person name="Hutchinson M.I."/>
            <person name="Powell A.J."/>
            <person name="Barry K."/>
            <person name="Miller A.N."/>
            <person name="Grigoriev I.V."/>
            <person name="Debuchy R."/>
            <person name="Gladieux P."/>
            <person name="Thoren M.H."/>
            <person name="Johannesson H."/>
        </authorList>
    </citation>
    <scope>NUCLEOTIDE SEQUENCE</scope>
    <source>
        <strain evidence="2">CBS 958.72</strain>
    </source>
</reference>
<evidence type="ECO:0000256" key="1">
    <source>
        <dbReference type="SAM" id="MobiDB-lite"/>
    </source>
</evidence>
<keyword evidence="3" id="KW-1185">Reference proteome</keyword>